<organism evidence="9 10">
    <name type="scientific">Antarcticimicrobium luteum</name>
    <dbReference type="NCBI Taxonomy" id="2547397"/>
    <lineage>
        <taxon>Bacteria</taxon>
        <taxon>Pseudomonadati</taxon>
        <taxon>Pseudomonadota</taxon>
        <taxon>Alphaproteobacteria</taxon>
        <taxon>Rhodobacterales</taxon>
        <taxon>Paracoccaceae</taxon>
        <taxon>Antarcticimicrobium</taxon>
    </lineage>
</organism>
<dbReference type="InterPro" id="IPR050813">
    <property type="entry name" value="Sigma-70_Factor"/>
</dbReference>
<dbReference type="SUPFAM" id="SSF88659">
    <property type="entry name" value="Sigma3 and sigma4 domains of RNA polymerase sigma factors"/>
    <property type="match status" value="1"/>
</dbReference>
<evidence type="ECO:0000256" key="4">
    <source>
        <dbReference type="ARBA" id="ARBA00023125"/>
    </source>
</evidence>
<evidence type="ECO:0000313" key="10">
    <source>
        <dbReference type="Proteomes" id="UP000295301"/>
    </source>
</evidence>
<evidence type="ECO:0000256" key="6">
    <source>
        <dbReference type="SAM" id="MobiDB-lite"/>
    </source>
</evidence>
<dbReference type="InterPro" id="IPR014284">
    <property type="entry name" value="RNA_pol_sigma-70_dom"/>
</dbReference>
<gene>
    <name evidence="9" type="ORF">E1832_07375</name>
</gene>
<keyword evidence="4" id="KW-0238">DNA-binding</keyword>
<keyword evidence="5" id="KW-0804">Transcription</keyword>
<dbReference type="InterPro" id="IPR000943">
    <property type="entry name" value="RNA_pol_sigma70"/>
</dbReference>
<evidence type="ECO:0000259" key="8">
    <source>
        <dbReference type="Pfam" id="PF04545"/>
    </source>
</evidence>
<accession>A0A4R5VDC8</accession>
<dbReference type="AlphaFoldDB" id="A0A4R5VDC8"/>
<dbReference type="Pfam" id="PF04545">
    <property type="entry name" value="Sigma70_r4"/>
    <property type="match status" value="1"/>
</dbReference>
<feature type="region of interest" description="Disordered" evidence="6">
    <location>
        <begin position="120"/>
        <end position="146"/>
    </location>
</feature>
<proteinExistence type="inferred from homology"/>
<evidence type="ECO:0000256" key="2">
    <source>
        <dbReference type="ARBA" id="ARBA00023015"/>
    </source>
</evidence>
<dbReference type="EMBL" id="SMUV01000058">
    <property type="protein sequence ID" value="TDK50220.1"/>
    <property type="molecule type" value="Genomic_DNA"/>
</dbReference>
<dbReference type="NCBIfam" id="TIGR02937">
    <property type="entry name" value="sigma70-ECF"/>
    <property type="match status" value="1"/>
</dbReference>
<reference evidence="9 10" key="1">
    <citation type="submission" date="2019-03" db="EMBL/GenBank/DDBJ databases">
        <title>Ruegeria lutea sp. nov., a novel strain, isolated from marine sediment, the Masan Bay, South Korea.</title>
        <authorList>
            <person name="Kim J."/>
            <person name="Kim D.-Y."/>
            <person name="Lee S.-S."/>
        </authorList>
    </citation>
    <scope>NUCLEOTIDE SEQUENCE [LARGE SCALE GENOMIC DNA]</scope>
    <source>
        <strain evidence="9 10">318-1</strain>
    </source>
</reference>
<evidence type="ECO:0000256" key="5">
    <source>
        <dbReference type="ARBA" id="ARBA00023163"/>
    </source>
</evidence>
<dbReference type="PRINTS" id="PR00046">
    <property type="entry name" value="SIGMA70FCT"/>
</dbReference>
<comment type="caution">
    <text evidence="9">The sequence shown here is derived from an EMBL/GenBank/DDBJ whole genome shotgun (WGS) entry which is preliminary data.</text>
</comment>
<dbReference type="InterPro" id="IPR007630">
    <property type="entry name" value="RNA_pol_sigma70_r4"/>
</dbReference>
<dbReference type="RefSeq" id="WP_133359092.1">
    <property type="nucleotide sequence ID" value="NZ_SMUV01000058.1"/>
</dbReference>
<sequence length="229" mass="25481">MAISYATARGAPLLDMEQERILIGRWQAERDRTALEALILSHARQVYACAARLCFDAADREDLIAEGMVGLIRAANRFDLAREVRFSTYAHWWILHSATRALARLNNVVDLPARAQRAAGKAKQATPLDGSGDALEAMQSPDPTPEERMIARTANARLRRLIAEAMGELGDVEREIVLSRNLRQVPDTIEDLAVRLGVSREKLRLIERRAMSRLKYGLLSRGVTAAQLG</sequence>
<keyword evidence="3" id="KW-0731">Sigma factor</keyword>
<dbReference type="Pfam" id="PF04542">
    <property type="entry name" value="Sigma70_r2"/>
    <property type="match status" value="1"/>
</dbReference>
<dbReference type="InterPro" id="IPR013324">
    <property type="entry name" value="RNA_pol_sigma_r3/r4-like"/>
</dbReference>
<dbReference type="InterPro" id="IPR013325">
    <property type="entry name" value="RNA_pol_sigma_r2"/>
</dbReference>
<evidence type="ECO:0000256" key="3">
    <source>
        <dbReference type="ARBA" id="ARBA00023082"/>
    </source>
</evidence>
<feature type="domain" description="RNA polymerase sigma-70 region 4" evidence="8">
    <location>
        <begin position="165"/>
        <end position="215"/>
    </location>
</feature>
<dbReference type="InterPro" id="IPR007627">
    <property type="entry name" value="RNA_pol_sigma70_r2"/>
</dbReference>
<dbReference type="PANTHER" id="PTHR30376">
    <property type="entry name" value="SIGMA FACTOR RPOH HEAT SHOCK RELATED"/>
    <property type="match status" value="1"/>
</dbReference>
<dbReference type="GO" id="GO:0003677">
    <property type="term" value="F:DNA binding"/>
    <property type="evidence" value="ECO:0007669"/>
    <property type="project" value="UniProtKB-KW"/>
</dbReference>
<dbReference type="GO" id="GO:0016987">
    <property type="term" value="F:sigma factor activity"/>
    <property type="evidence" value="ECO:0007669"/>
    <property type="project" value="UniProtKB-KW"/>
</dbReference>
<keyword evidence="10" id="KW-1185">Reference proteome</keyword>
<dbReference type="InterPro" id="IPR036388">
    <property type="entry name" value="WH-like_DNA-bd_sf"/>
</dbReference>
<evidence type="ECO:0000259" key="7">
    <source>
        <dbReference type="Pfam" id="PF04542"/>
    </source>
</evidence>
<dbReference type="GO" id="GO:0006352">
    <property type="term" value="P:DNA-templated transcription initiation"/>
    <property type="evidence" value="ECO:0007669"/>
    <property type="project" value="InterPro"/>
</dbReference>
<feature type="domain" description="RNA polymerase sigma-70 region 2" evidence="7">
    <location>
        <begin position="38"/>
        <end position="105"/>
    </location>
</feature>
<dbReference type="Proteomes" id="UP000295301">
    <property type="component" value="Unassembled WGS sequence"/>
</dbReference>
<evidence type="ECO:0000256" key="1">
    <source>
        <dbReference type="ARBA" id="ARBA00007788"/>
    </source>
</evidence>
<dbReference type="Gene3D" id="1.20.120.1810">
    <property type="match status" value="1"/>
</dbReference>
<protein>
    <submittedName>
        <fullName evidence="9">Sigma-70 family RNA polymerase sigma factor</fullName>
    </submittedName>
</protein>
<evidence type="ECO:0000313" key="9">
    <source>
        <dbReference type="EMBL" id="TDK50220.1"/>
    </source>
</evidence>
<keyword evidence="2" id="KW-0805">Transcription regulation</keyword>
<comment type="similarity">
    <text evidence="1">Belongs to the sigma-70 factor family.</text>
</comment>
<name>A0A4R5VDC8_9RHOB</name>
<dbReference type="Gene3D" id="1.10.10.10">
    <property type="entry name" value="Winged helix-like DNA-binding domain superfamily/Winged helix DNA-binding domain"/>
    <property type="match status" value="1"/>
</dbReference>
<dbReference type="PANTHER" id="PTHR30376:SF3">
    <property type="entry name" value="RNA POLYMERASE SIGMA FACTOR RPOH"/>
    <property type="match status" value="1"/>
</dbReference>
<dbReference type="OrthoDB" id="7830913at2"/>
<dbReference type="SUPFAM" id="SSF88946">
    <property type="entry name" value="Sigma2 domain of RNA polymerase sigma factors"/>
    <property type="match status" value="1"/>
</dbReference>